<evidence type="ECO:0000313" key="2">
    <source>
        <dbReference type="EMBL" id="KAF7371959.1"/>
    </source>
</evidence>
<accession>A0A8H6Z7D4</accession>
<name>A0A8H6Z7D4_9AGAR</name>
<comment type="caution">
    <text evidence="2">The sequence shown here is derived from an EMBL/GenBank/DDBJ whole genome shotgun (WGS) entry which is preliminary data.</text>
</comment>
<gene>
    <name evidence="2" type="ORF">MVEN_00053900</name>
</gene>
<dbReference type="OrthoDB" id="3036161at2759"/>
<reference evidence="2" key="1">
    <citation type="submission" date="2020-05" db="EMBL/GenBank/DDBJ databases">
        <title>Mycena genomes resolve the evolution of fungal bioluminescence.</title>
        <authorList>
            <person name="Tsai I.J."/>
        </authorList>
    </citation>
    <scope>NUCLEOTIDE SEQUENCE</scope>
    <source>
        <strain evidence="2">CCC161011</strain>
    </source>
</reference>
<dbReference type="Proteomes" id="UP000620124">
    <property type="component" value="Unassembled WGS sequence"/>
</dbReference>
<proteinExistence type="predicted"/>
<evidence type="ECO:0000256" key="1">
    <source>
        <dbReference type="SAM" id="MobiDB-lite"/>
    </source>
</evidence>
<organism evidence="2 3">
    <name type="scientific">Mycena venus</name>
    <dbReference type="NCBI Taxonomy" id="2733690"/>
    <lineage>
        <taxon>Eukaryota</taxon>
        <taxon>Fungi</taxon>
        <taxon>Dikarya</taxon>
        <taxon>Basidiomycota</taxon>
        <taxon>Agaricomycotina</taxon>
        <taxon>Agaricomycetes</taxon>
        <taxon>Agaricomycetidae</taxon>
        <taxon>Agaricales</taxon>
        <taxon>Marasmiineae</taxon>
        <taxon>Mycenaceae</taxon>
        <taxon>Mycena</taxon>
    </lineage>
</organism>
<protein>
    <submittedName>
        <fullName evidence="2">Uncharacterized protein</fullName>
    </submittedName>
</protein>
<sequence>MDHDGFSAFTQALDPNASGPLNGLMQQISCTIAVAIMDTDPAPVTHMIPLIPVLAEFITERTGILTITAGTLLNLVRLAANDSPALVPAIVFSALNSMVVGHLATTRTPFLEGNWQDTSYGFRRLQPLVPATAEFEIPADRLDLLSDIFAVDAGHTKTADYVRMWAASGIEATTHFVLVLWAPASPTIPSFPSSLLPSPLRLLSPAPSSNTSSSRRSHLSLTFSQLSQPTSEFHSPHPRGSPSRLW</sequence>
<keyword evidence="3" id="KW-1185">Reference proteome</keyword>
<evidence type="ECO:0000313" key="3">
    <source>
        <dbReference type="Proteomes" id="UP000620124"/>
    </source>
</evidence>
<feature type="region of interest" description="Disordered" evidence="1">
    <location>
        <begin position="225"/>
        <end position="246"/>
    </location>
</feature>
<dbReference type="AlphaFoldDB" id="A0A8H6Z7D4"/>
<dbReference type="EMBL" id="JACAZI010000001">
    <property type="protein sequence ID" value="KAF7371959.1"/>
    <property type="molecule type" value="Genomic_DNA"/>
</dbReference>